<evidence type="ECO:0000313" key="2">
    <source>
        <dbReference type="Proteomes" id="UP001314169"/>
    </source>
</evidence>
<dbReference type="EMBL" id="OY882876">
    <property type="protein sequence ID" value="CAK6440332.1"/>
    <property type="molecule type" value="Genomic_DNA"/>
</dbReference>
<gene>
    <name evidence="1" type="ORF">MPIPNATIZW_LOCUS8638</name>
</gene>
<reference evidence="1" key="1">
    <citation type="submission" date="2023-12" db="EMBL/GenBank/DDBJ databases">
        <authorList>
            <person name="Brown T."/>
        </authorList>
    </citation>
    <scope>NUCLEOTIDE SEQUENCE</scope>
</reference>
<protein>
    <submittedName>
        <fullName evidence="1">Uncharacterized protein</fullName>
    </submittedName>
</protein>
<proteinExistence type="predicted"/>
<sequence length="123" mass="13746">MFCLLLTGCESGTPLCLLPLGLEMPSSRTGDSPGESARSLEGMTQHGWFFLLPGKPWDRWKGEVTGVKSRTLTLLPFSFPSLTSESYMQRALSTVLYLFYCMQVMKDSTLETILNRLERSGGR</sequence>
<evidence type="ECO:0000313" key="1">
    <source>
        <dbReference type="EMBL" id="CAK6440332.1"/>
    </source>
</evidence>
<accession>A0ABN9ZVM1</accession>
<organism evidence="1 2">
    <name type="scientific">Pipistrellus nathusii</name>
    <name type="common">Nathusius' pipistrelle</name>
    <dbReference type="NCBI Taxonomy" id="59473"/>
    <lineage>
        <taxon>Eukaryota</taxon>
        <taxon>Metazoa</taxon>
        <taxon>Chordata</taxon>
        <taxon>Craniata</taxon>
        <taxon>Vertebrata</taxon>
        <taxon>Euteleostomi</taxon>
        <taxon>Mammalia</taxon>
        <taxon>Eutheria</taxon>
        <taxon>Laurasiatheria</taxon>
        <taxon>Chiroptera</taxon>
        <taxon>Yangochiroptera</taxon>
        <taxon>Vespertilionidae</taxon>
        <taxon>Pipistrellus</taxon>
    </lineage>
</organism>
<name>A0ABN9ZVM1_PIPNA</name>
<dbReference type="Proteomes" id="UP001314169">
    <property type="component" value="Chromosome 19"/>
</dbReference>
<keyword evidence="2" id="KW-1185">Reference proteome</keyword>